<dbReference type="Proteomes" id="UP000579281">
    <property type="component" value="Unassembled WGS sequence"/>
</dbReference>
<evidence type="ECO:0000313" key="3">
    <source>
        <dbReference type="Proteomes" id="UP000579281"/>
    </source>
</evidence>
<keyword evidence="3" id="KW-1185">Reference proteome</keyword>
<dbReference type="EMBL" id="JACHEN010000015">
    <property type="protein sequence ID" value="MBB6216546.1"/>
    <property type="molecule type" value="Genomic_DNA"/>
</dbReference>
<protein>
    <recommendedName>
        <fullName evidence="4">MetS family NSS transporter small subunit</fullName>
    </recommendedName>
</protein>
<dbReference type="AlphaFoldDB" id="A0A841KSJ0"/>
<keyword evidence="1" id="KW-0812">Transmembrane</keyword>
<proteinExistence type="predicted"/>
<keyword evidence="1" id="KW-0472">Membrane</keyword>
<comment type="caution">
    <text evidence="2">The sequence shown here is derived from an EMBL/GenBank/DDBJ whole genome shotgun (WGS) entry which is preliminary data.</text>
</comment>
<reference evidence="2 3" key="1">
    <citation type="submission" date="2020-08" db="EMBL/GenBank/DDBJ databases">
        <title>Genomic Encyclopedia of Type Strains, Phase IV (KMG-IV): sequencing the most valuable type-strain genomes for metagenomic binning, comparative biology and taxonomic classification.</title>
        <authorList>
            <person name="Goeker M."/>
        </authorList>
    </citation>
    <scope>NUCLEOTIDE SEQUENCE [LARGE SCALE GENOMIC DNA]</scope>
    <source>
        <strain evidence="2 3">DSM 103526</strain>
    </source>
</reference>
<gene>
    <name evidence="2" type="ORF">HNQ80_002648</name>
</gene>
<evidence type="ECO:0000256" key="1">
    <source>
        <dbReference type="SAM" id="Phobius"/>
    </source>
</evidence>
<keyword evidence="1" id="KW-1133">Transmembrane helix</keyword>
<organism evidence="2 3">
    <name type="scientific">Anaerosolibacter carboniphilus</name>
    <dbReference type="NCBI Taxonomy" id="1417629"/>
    <lineage>
        <taxon>Bacteria</taxon>
        <taxon>Bacillati</taxon>
        <taxon>Bacillota</taxon>
        <taxon>Clostridia</taxon>
        <taxon>Peptostreptococcales</taxon>
        <taxon>Thermotaleaceae</taxon>
        <taxon>Anaerosolibacter</taxon>
    </lineage>
</organism>
<name>A0A841KSJ0_9FIRM</name>
<evidence type="ECO:0000313" key="2">
    <source>
        <dbReference type="EMBL" id="MBB6216546.1"/>
    </source>
</evidence>
<evidence type="ECO:0008006" key="4">
    <source>
        <dbReference type="Google" id="ProtNLM"/>
    </source>
</evidence>
<sequence length="34" mass="3940">MSSTSIIMMVITLGFYFCGFLYLLNRAFKSQNNK</sequence>
<accession>A0A841KSJ0</accession>
<feature type="transmembrane region" description="Helical" evidence="1">
    <location>
        <begin position="6"/>
        <end position="24"/>
    </location>
</feature>